<dbReference type="Proteomes" id="UP000322165">
    <property type="component" value="Unassembled WGS sequence"/>
</dbReference>
<dbReference type="InterPro" id="IPR011990">
    <property type="entry name" value="TPR-like_helical_dom_sf"/>
</dbReference>
<dbReference type="RefSeq" id="WP_149860856.1">
    <property type="nucleotide sequence ID" value="NZ_VUOD01000006.1"/>
</dbReference>
<comment type="caution">
    <text evidence="1">The sequence shown here is derived from an EMBL/GenBank/DDBJ whole genome shotgun (WGS) entry which is preliminary data.</text>
</comment>
<organism evidence="1 2">
    <name type="scientific">Arenimonas fontis</name>
    <dbReference type="NCBI Taxonomy" id="2608255"/>
    <lineage>
        <taxon>Bacteria</taxon>
        <taxon>Pseudomonadati</taxon>
        <taxon>Pseudomonadota</taxon>
        <taxon>Gammaproteobacteria</taxon>
        <taxon>Lysobacterales</taxon>
        <taxon>Lysobacteraceae</taxon>
        <taxon>Arenimonas</taxon>
    </lineage>
</organism>
<keyword evidence="2" id="KW-1185">Reference proteome</keyword>
<reference evidence="1 2" key="1">
    <citation type="submission" date="2019-09" db="EMBL/GenBank/DDBJ databases">
        <title>Arenimonas chukotkensis sp. nov., a bacterium isolated from Chukotka hot spring, Arctic region, Russia.</title>
        <authorList>
            <person name="Zayulina K.S."/>
            <person name="Prokofeva M.I."/>
            <person name="Elcheninov A.G."/>
            <person name="Novikov A."/>
            <person name="Kochetkova T.V."/>
            <person name="Kublanov I.V."/>
        </authorList>
    </citation>
    <scope>NUCLEOTIDE SEQUENCE [LARGE SCALE GENOMIC DNA]</scope>
    <source>
        <strain evidence="1 2">3729k</strain>
    </source>
</reference>
<name>A0A5B2ZBB7_9GAMM</name>
<gene>
    <name evidence="1" type="ORF">F0415_08815</name>
</gene>
<proteinExistence type="predicted"/>
<protein>
    <recommendedName>
        <fullName evidence="3">Tetratricopeptide repeat protein</fullName>
    </recommendedName>
</protein>
<evidence type="ECO:0008006" key="3">
    <source>
        <dbReference type="Google" id="ProtNLM"/>
    </source>
</evidence>
<dbReference type="Gene3D" id="1.25.40.10">
    <property type="entry name" value="Tetratricopeptide repeat domain"/>
    <property type="match status" value="1"/>
</dbReference>
<sequence>MAAKKSAWARFPHDGKGFDYAGDKLRKAWPDLHAGDAEPFPDDKRAAALIKAAGKAAPKGLDAEGLAEALQEAWRAFHRGDFQRAYEAGVALGPVGASVACKALGIHATHLVDDEDDRLERFERVARLAEDAIAALPGEANSHYRHAFGLGRYSQGISIAKALKMGLAGKVRKALEKALELAPKHAEAHLAMAQYHAEIIGKVGAMVGGLTYGAKASAAEKHMATALKLIPAAPVAHNEHAAMLLLLHGEDGEDAAAAAYEKAGKLKPRDAMEALDAEFARAQLE</sequence>
<accession>A0A5B2ZBB7</accession>
<dbReference type="EMBL" id="VUOD01000006">
    <property type="protein sequence ID" value="KAA2284422.1"/>
    <property type="molecule type" value="Genomic_DNA"/>
</dbReference>
<dbReference type="SUPFAM" id="SSF48452">
    <property type="entry name" value="TPR-like"/>
    <property type="match status" value="1"/>
</dbReference>
<evidence type="ECO:0000313" key="2">
    <source>
        <dbReference type="Proteomes" id="UP000322165"/>
    </source>
</evidence>
<reference evidence="1 2" key="2">
    <citation type="submission" date="2019-09" db="EMBL/GenBank/DDBJ databases">
        <authorList>
            <person name="Mazur A."/>
        </authorList>
    </citation>
    <scope>NUCLEOTIDE SEQUENCE [LARGE SCALE GENOMIC DNA]</scope>
    <source>
        <strain evidence="1 2">3729k</strain>
    </source>
</reference>
<evidence type="ECO:0000313" key="1">
    <source>
        <dbReference type="EMBL" id="KAA2284422.1"/>
    </source>
</evidence>
<dbReference type="AlphaFoldDB" id="A0A5B2ZBB7"/>